<evidence type="ECO:0000313" key="5">
    <source>
        <dbReference type="EMBL" id="OAF17010.1"/>
    </source>
</evidence>
<gene>
    <name evidence="5" type="ORF">AYJ54_37285</name>
</gene>
<dbReference type="STRING" id="1505087.AYJ54_37285"/>
<dbReference type="GO" id="GO:0006631">
    <property type="term" value="P:fatty acid metabolic process"/>
    <property type="evidence" value="ECO:0007669"/>
    <property type="project" value="InterPro"/>
</dbReference>
<name>A0A176Z8I3_9BRAD</name>
<dbReference type="GO" id="GO:0070403">
    <property type="term" value="F:NAD+ binding"/>
    <property type="evidence" value="ECO:0007669"/>
    <property type="project" value="InterPro"/>
</dbReference>
<feature type="domain" description="3-hydroxyacyl-CoA dehydrogenase C-terminal" evidence="3">
    <location>
        <begin position="213"/>
        <end position="278"/>
    </location>
</feature>
<keyword evidence="1" id="KW-0560">Oxidoreductase</keyword>
<dbReference type="Pfam" id="PF00725">
    <property type="entry name" value="3HCDH"/>
    <property type="match status" value="1"/>
</dbReference>
<evidence type="ECO:0000256" key="1">
    <source>
        <dbReference type="ARBA" id="ARBA00023002"/>
    </source>
</evidence>
<evidence type="ECO:0000313" key="6">
    <source>
        <dbReference type="Proteomes" id="UP000076959"/>
    </source>
</evidence>
<feature type="domain" description="3-hydroxyacyl-CoA dehydrogenase NAD binding" evidence="4">
    <location>
        <begin position="36"/>
        <end position="207"/>
    </location>
</feature>
<dbReference type="Proteomes" id="UP000076959">
    <property type="component" value="Unassembled WGS sequence"/>
</dbReference>
<evidence type="ECO:0000259" key="3">
    <source>
        <dbReference type="Pfam" id="PF00725"/>
    </source>
</evidence>
<dbReference type="InterPro" id="IPR006108">
    <property type="entry name" value="3HC_DH_C"/>
</dbReference>
<protein>
    <recommendedName>
        <fullName evidence="7">3-hydroxyacyl-CoA dehydrogenase</fullName>
    </recommendedName>
</protein>
<feature type="region of interest" description="Disordered" evidence="2">
    <location>
        <begin position="1"/>
        <end position="28"/>
    </location>
</feature>
<dbReference type="PANTHER" id="PTHR48075">
    <property type="entry name" value="3-HYDROXYACYL-COA DEHYDROGENASE FAMILY PROTEIN"/>
    <property type="match status" value="1"/>
</dbReference>
<accession>A0A176Z8I3</accession>
<dbReference type="Gene3D" id="3.40.50.720">
    <property type="entry name" value="NAD(P)-binding Rossmann-like Domain"/>
    <property type="match status" value="1"/>
</dbReference>
<dbReference type="AlphaFoldDB" id="A0A176Z8I3"/>
<evidence type="ECO:0008006" key="7">
    <source>
        <dbReference type="Google" id="ProtNLM"/>
    </source>
</evidence>
<keyword evidence="6" id="KW-1185">Reference proteome</keyword>
<dbReference type="InterPro" id="IPR013328">
    <property type="entry name" value="6PGD_dom2"/>
</dbReference>
<reference evidence="5 6" key="1">
    <citation type="submission" date="2016-03" db="EMBL/GenBank/DDBJ databases">
        <title>Draft Genome Sequence of the Strain BR 10245 (Bradyrhizobium sp.) isolated from nodules of Centrolobium paraense.</title>
        <authorList>
            <person name="Simoes-Araujo J.L.Sr."/>
            <person name="Barauna A.C."/>
            <person name="Silva K."/>
            <person name="Zilli J.E."/>
        </authorList>
    </citation>
    <scope>NUCLEOTIDE SEQUENCE [LARGE SCALE GENOMIC DNA]</scope>
    <source>
        <strain evidence="5 6">BR 10245</strain>
    </source>
</reference>
<dbReference type="InterPro" id="IPR036291">
    <property type="entry name" value="NAD(P)-bd_dom_sf"/>
</dbReference>
<dbReference type="SUPFAM" id="SSF51735">
    <property type="entry name" value="NAD(P)-binding Rossmann-fold domains"/>
    <property type="match status" value="1"/>
</dbReference>
<dbReference type="InterPro" id="IPR006176">
    <property type="entry name" value="3-OHacyl-CoA_DH_NAD-bd"/>
</dbReference>
<dbReference type="Pfam" id="PF02737">
    <property type="entry name" value="3HCDH_N"/>
    <property type="match status" value="1"/>
</dbReference>
<dbReference type="Gene3D" id="1.10.1040.10">
    <property type="entry name" value="N-(1-d-carboxylethyl)-l-norvaline Dehydrogenase, domain 2"/>
    <property type="match status" value="1"/>
</dbReference>
<evidence type="ECO:0000259" key="4">
    <source>
        <dbReference type="Pfam" id="PF02737"/>
    </source>
</evidence>
<dbReference type="PANTHER" id="PTHR48075:SF5">
    <property type="entry name" value="3-HYDROXYBUTYRYL-COA DEHYDROGENASE"/>
    <property type="match status" value="1"/>
</dbReference>
<dbReference type="GO" id="GO:0016616">
    <property type="term" value="F:oxidoreductase activity, acting on the CH-OH group of donors, NAD or NADP as acceptor"/>
    <property type="evidence" value="ECO:0007669"/>
    <property type="project" value="InterPro"/>
</dbReference>
<organism evidence="5 6">
    <name type="scientific">Bradyrhizobium centrolobii</name>
    <dbReference type="NCBI Taxonomy" id="1505087"/>
    <lineage>
        <taxon>Bacteria</taxon>
        <taxon>Pseudomonadati</taxon>
        <taxon>Pseudomonadota</taxon>
        <taxon>Alphaproteobacteria</taxon>
        <taxon>Hyphomicrobiales</taxon>
        <taxon>Nitrobacteraceae</taxon>
        <taxon>Bradyrhizobium</taxon>
    </lineage>
</organism>
<evidence type="ECO:0000256" key="2">
    <source>
        <dbReference type="SAM" id="MobiDB-lite"/>
    </source>
</evidence>
<dbReference type="InterPro" id="IPR008927">
    <property type="entry name" value="6-PGluconate_DH-like_C_sf"/>
</dbReference>
<comment type="caution">
    <text evidence="5">The sequence shown here is derived from an EMBL/GenBank/DDBJ whole genome shotgun (WGS) entry which is preliminary data.</text>
</comment>
<dbReference type="EMBL" id="LUUB01000005">
    <property type="protein sequence ID" value="OAF17010.1"/>
    <property type="molecule type" value="Genomic_DNA"/>
</dbReference>
<dbReference type="SUPFAM" id="SSF48179">
    <property type="entry name" value="6-phosphogluconate dehydrogenase C-terminal domain-like"/>
    <property type="match status" value="1"/>
</dbReference>
<proteinExistence type="predicted"/>
<sequence length="343" mass="36847">MPEKGKPMDIHDTNGTLPDRGPTTSAFRGPDRIRRVACLGTGLIGGGFVALFLARGLDVIVWDPAPDAKDRLDQILTTAWTTLERLGARAEDRGTLSWASTAEEAVKTADFVQESAPERLELKRNLYASIELVTPPDVVIATSTSGFSIADLQAGGSQSTRVIVGHPFNPPYLIPLVEVAGAVHTSREALIAAEAFYQSIGKVVIRMDHEIPGFIANHLQAALEREAMHLVAEGHATPQQIDAAVVHGLAPRWSAIGPCMVRHMGSSAGGIGGYFERFNLGSERSLSHHTPPEFTPEFIKAMSEGCRTMEAGRDKATLSAARDRAVIETLLAQRHAGVSRHGV</sequence>
<feature type="compositionally biased region" description="Basic and acidic residues" evidence="2">
    <location>
        <begin position="1"/>
        <end position="12"/>
    </location>
</feature>